<evidence type="ECO:0000256" key="4">
    <source>
        <dbReference type="ARBA" id="ARBA00022842"/>
    </source>
</evidence>
<dbReference type="InterPro" id="IPR034149">
    <property type="entry name" value="TOPRIM_TopoI"/>
</dbReference>
<comment type="caution">
    <text evidence="12">The sequence shown here is derived from an EMBL/GenBank/DDBJ whole genome shotgun (WGS) entry which is preliminary data.</text>
</comment>
<dbReference type="Gene3D" id="1.10.290.10">
    <property type="entry name" value="Topoisomerase I, domain 4"/>
    <property type="match status" value="1"/>
</dbReference>
<dbReference type="Gene3D" id="2.70.20.10">
    <property type="entry name" value="Topoisomerase I, domain 3"/>
    <property type="match status" value="1"/>
</dbReference>
<proteinExistence type="inferred from homology"/>
<dbReference type="PANTHER" id="PTHR42785">
    <property type="entry name" value="DNA TOPOISOMERASE, TYPE IA, CORE"/>
    <property type="match status" value="1"/>
</dbReference>
<feature type="site" description="Interaction with DNA" evidence="8">
    <location>
        <position position="43"/>
    </location>
</feature>
<dbReference type="InterPro" id="IPR013826">
    <property type="entry name" value="Topo_IA_cen_sub3"/>
</dbReference>
<dbReference type="Pfam" id="PF01751">
    <property type="entry name" value="Toprim"/>
    <property type="match status" value="1"/>
</dbReference>
<dbReference type="PROSITE" id="PS52039">
    <property type="entry name" value="TOPO_IA_2"/>
    <property type="match status" value="1"/>
</dbReference>
<accession>A0A7Y7LX47</accession>
<dbReference type="PRINTS" id="PR00417">
    <property type="entry name" value="PRTPISMRASEI"/>
</dbReference>
<dbReference type="RefSeq" id="WP_176633228.1">
    <property type="nucleotide sequence ID" value="NZ_JAAMFM010000001.1"/>
</dbReference>
<evidence type="ECO:0000259" key="10">
    <source>
        <dbReference type="PROSITE" id="PS50880"/>
    </source>
</evidence>
<dbReference type="PROSITE" id="PS00396">
    <property type="entry name" value="TOPO_IA_1"/>
    <property type="match status" value="1"/>
</dbReference>
<evidence type="ECO:0000256" key="1">
    <source>
        <dbReference type="ARBA" id="ARBA00000213"/>
    </source>
</evidence>
<dbReference type="InterPro" id="IPR013497">
    <property type="entry name" value="Topo_IA_cen"/>
</dbReference>
<dbReference type="InterPro" id="IPR003602">
    <property type="entry name" value="Topo_IA_DNA-bd_dom"/>
</dbReference>
<feature type="region of interest" description="Interaction with DNA" evidence="8">
    <location>
        <begin position="185"/>
        <end position="190"/>
    </location>
</feature>
<evidence type="ECO:0000313" key="12">
    <source>
        <dbReference type="EMBL" id="NVM93502.1"/>
    </source>
</evidence>
<dbReference type="InterPro" id="IPR023405">
    <property type="entry name" value="Topo_IA_core_domain"/>
</dbReference>
<dbReference type="SMART" id="SM00493">
    <property type="entry name" value="TOPRIM"/>
    <property type="match status" value="1"/>
</dbReference>
<dbReference type="InterPro" id="IPR003601">
    <property type="entry name" value="Topo_IA_2"/>
</dbReference>
<keyword evidence="3" id="KW-0479">Metal-binding</keyword>
<feature type="site" description="Interaction with DNA" evidence="8">
    <location>
        <position position="333"/>
    </location>
</feature>
<feature type="region of interest" description="Disordered" evidence="9">
    <location>
        <begin position="890"/>
        <end position="912"/>
    </location>
</feature>
<comment type="similarity">
    <text evidence="2 8">Belongs to the type IA topoisomerase family.</text>
</comment>
<dbReference type="SUPFAM" id="SSF56712">
    <property type="entry name" value="Prokaryotic type I DNA topoisomerase"/>
    <property type="match status" value="1"/>
</dbReference>
<dbReference type="CDD" id="cd00186">
    <property type="entry name" value="TOP1Ac"/>
    <property type="match status" value="1"/>
</dbReference>
<feature type="compositionally biased region" description="Basic residues" evidence="9">
    <location>
        <begin position="903"/>
        <end position="912"/>
    </location>
</feature>
<dbReference type="Proteomes" id="UP000543556">
    <property type="component" value="Unassembled WGS sequence"/>
</dbReference>
<dbReference type="NCBIfam" id="TIGR01051">
    <property type="entry name" value="topA_bact"/>
    <property type="match status" value="1"/>
</dbReference>
<dbReference type="AlphaFoldDB" id="A0A7Y7LX47"/>
<feature type="site" description="Interaction with DNA" evidence="8">
    <location>
        <position position="161"/>
    </location>
</feature>
<evidence type="ECO:0000313" key="13">
    <source>
        <dbReference type="Proteomes" id="UP000543556"/>
    </source>
</evidence>
<dbReference type="Gene3D" id="3.40.50.140">
    <property type="match status" value="1"/>
</dbReference>
<dbReference type="InterPro" id="IPR028612">
    <property type="entry name" value="Topoisom_1_IA"/>
</dbReference>
<feature type="site" description="Interaction with DNA" evidence="8">
    <location>
        <position position="170"/>
    </location>
</feature>
<feature type="compositionally biased region" description="Basic and acidic residues" evidence="9">
    <location>
        <begin position="462"/>
        <end position="483"/>
    </location>
</feature>
<gene>
    <name evidence="8 12" type="primary">topA</name>
    <name evidence="12" type="ORF">G6034_01005</name>
</gene>
<comment type="function">
    <text evidence="8">Releases the supercoiling and torsional tension of DNA, which is introduced during the DNA replication and transcription, by transiently cleaving and rejoining one strand of the DNA duplex. Introduces a single-strand break via transesterification at a target site in duplex DNA. The scissile phosphodiester is attacked by the catalytic tyrosine of the enzyme, resulting in the formation of a DNA-(5'-phosphotyrosyl)-enzyme intermediate and the expulsion of a 3'-OH DNA strand. The free DNA strand then undergoes passage around the unbroken strand, thus removing DNA supercoils. Finally, in the religation step, the DNA 3'-OH attacks the covalent intermediate to expel the active-site tyrosine and restore the DNA phosphodiester backbone.</text>
</comment>
<dbReference type="HAMAP" id="MF_00952">
    <property type="entry name" value="Topoisom_1_prok"/>
    <property type="match status" value="1"/>
</dbReference>
<dbReference type="GO" id="GO:0046872">
    <property type="term" value="F:metal ion binding"/>
    <property type="evidence" value="ECO:0007669"/>
    <property type="project" value="UniProtKB-KW"/>
</dbReference>
<feature type="region of interest" description="Disordered" evidence="9">
    <location>
        <begin position="462"/>
        <end position="484"/>
    </location>
</feature>
<keyword evidence="5 8" id="KW-0799">Topoisomerase</keyword>
<evidence type="ECO:0000256" key="6">
    <source>
        <dbReference type="ARBA" id="ARBA00023125"/>
    </source>
</evidence>
<comment type="subunit">
    <text evidence="8">Monomer.</text>
</comment>
<evidence type="ECO:0000256" key="7">
    <source>
        <dbReference type="ARBA" id="ARBA00023235"/>
    </source>
</evidence>
<feature type="site" description="Interaction with DNA" evidence="8">
    <location>
        <position position="177"/>
    </location>
</feature>
<dbReference type="InterPro" id="IPR013824">
    <property type="entry name" value="Topo_IA_cen_sub1"/>
</dbReference>
<dbReference type="InterPro" id="IPR013825">
    <property type="entry name" value="Topo_IA_cen_sub2"/>
</dbReference>
<dbReference type="InterPro" id="IPR023406">
    <property type="entry name" value="Topo_IA_AS"/>
</dbReference>
<dbReference type="InterPro" id="IPR006171">
    <property type="entry name" value="TOPRIM_dom"/>
</dbReference>
<dbReference type="PROSITE" id="PS50880">
    <property type="entry name" value="TOPRIM"/>
    <property type="match status" value="1"/>
</dbReference>
<dbReference type="CDD" id="cd03363">
    <property type="entry name" value="TOPRIM_TopoIA_TopoI"/>
    <property type="match status" value="1"/>
</dbReference>
<feature type="site" description="Interaction with DNA" evidence="8">
    <location>
        <position position="533"/>
    </location>
</feature>
<protein>
    <recommendedName>
        <fullName evidence="8">DNA topoisomerase 1</fullName>
        <ecNumber evidence="8">5.6.2.1</ecNumber>
    </recommendedName>
    <alternativeName>
        <fullName evidence="8">DNA topoisomerase I</fullName>
    </alternativeName>
</protein>
<dbReference type="SMART" id="SM00437">
    <property type="entry name" value="TOP1Ac"/>
    <property type="match status" value="1"/>
</dbReference>
<comment type="catalytic activity">
    <reaction evidence="1 8">
        <text>ATP-independent breakage of single-stranded DNA, followed by passage and rejoining.</text>
        <dbReference type="EC" id="5.6.2.1"/>
    </reaction>
</comment>
<name>A0A7Y7LX47_9MICC</name>
<feature type="domain" description="Topo IA-type catalytic" evidence="11">
    <location>
        <begin position="151"/>
        <end position="604"/>
    </location>
</feature>
<dbReference type="PANTHER" id="PTHR42785:SF1">
    <property type="entry name" value="DNA TOPOISOMERASE"/>
    <property type="match status" value="1"/>
</dbReference>
<dbReference type="EMBL" id="JAAMFM010000001">
    <property type="protein sequence ID" value="NVM93502.1"/>
    <property type="molecule type" value="Genomic_DNA"/>
</dbReference>
<dbReference type="GO" id="GO:0003917">
    <property type="term" value="F:DNA topoisomerase type I (single strand cut, ATP-independent) activity"/>
    <property type="evidence" value="ECO:0007669"/>
    <property type="project" value="UniProtKB-UniRule"/>
</dbReference>
<dbReference type="GO" id="GO:0003677">
    <property type="term" value="F:DNA binding"/>
    <property type="evidence" value="ECO:0007669"/>
    <property type="project" value="UniProtKB-KW"/>
</dbReference>
<keyword evidence="4" id="KW-0460">Magnesium</keyword>
<dbReference type="Pfam" id="PF01131">
    <property type="entry name" value="Topoisom_bac"/>
    <property type="match status" value="1"/>
</dbReference>
<evidence type="ECO:0000256" key="9">
    <source>
        <dbReference type="SAM" id="MobiDB-lite"/>
    </source>
</evidence>
<evidence type="ECO:0000256" key="3">
    <source>
        <dbReference type="ARBA" id="ARBA00022723"/>
    </source>
</evidence>
<dbReference type="InterPro" id="IPR005733">
    <property type="entry name" value="TopoI_bac-type"/>
</dbReference>
<feature type="active site" description="O-(5'-phospho-DNA)-tyrosine intermediate" evidence="8">
    <location>
        <position position="331"/>
    </location>
</feature>
<reference evidence="12 13" key="1">
    <citation type="submission" date="2020-02" db="EMBL/GenBank/DDBJ databases">
        <title>Genome sequence of strain AETb3-4.</title>
        <authorList>
            <person name="Gao J."/>
            <person name="Zhang X."/>
        </authorList>
    </citation>
    <scope>NUCLEOTIDE SEQUENCE [LARGE SCALE GENOMIC DNA]</scope>
    <source>
        <strain evidence="12 13">AETb3-4</strain>
    </source>
</reference>
<evidence type="ECO:0000259" key="11">
    <source>
        <dbReference type="PROSITE" id="PS52039"/>
    </source>
</evidence>
<keyword evidence="7 8" id="KW-0413">Isomerase</keyword>
<organism evidence="12 13">
    <name type="scientific">Arthrobacter wenxiniae</name>
    <dbReference type="NCBI Taxonomy" id="2713570"/>
    <lineage>
        <taxon>Bacteria</taxon>
        <taxon>Bacillati</taxon>
        <taxon>Actinomycetota</taxon>
        <taxon>Actinomycetes</taxon>
        <taxon>Micrococcales</taxon>
        <taxon>Micrococcaceae</taxon>
        <taxon>Arthrobacter</taxon>
    </lineage>
</organism>
<keyword evidence="6 8" id="KW-0238">DNA-binding</keyword>
<evidence type="ECO:0000256" key="8">
    <source>
        <dbReference type="HAMAP-Rule" id="MF_00952"/>
    </source>
</evidence>
<sequence length="912" mass="99732">MPSKAASKPQTGKKLVIVESPAKSKTIAKYLGEGFVVEASIGHIRDLPQPSDLPADLKKSAIGKFAVDLENGFKPYYVISPDKKKKVAELKAQLKDADELYLATDGDREGEAIAWHLLEVLKPKVPVHRMTFAEITKESLQRALGNLRELDTDLVDAQETRRVLDRLYGYEISPVLWRKVSRGLSAGRVQSVVTRMVVERERERMAFRSAGYWDLLGTFTPDASAGQPFGAKLSAVDGRRVASGRDFNDKGELTGRNVAHLDEASAKALADALQHADFSVRSMEHKPYTRRPAAPFTTSTLQQEAGRKLRFSSKSTMQTAQRLYENGYITYMRTDSSALSDEAVNAARRQASELYGPEFVPAAKRVYANKSSNAQEAHEAIRPAGDSFRTPAQVASALRGDEFKLYELIWKRTVASQMADAKGSTATIKLGAAAATGQDAEFSASGTVITFRGFLAAYEEGRDESRNDADESESRLPNVKEEDVLTAADVTASGHETSPPPRFTEASLTKEMEERDIGRPSTYASTLSTIMDRGYVRKQGSALIPTWIAFSVIRLLEQHFSSYVDYKFTAGMETGLDRIANGEDKGSEWLKHFYFGDGADAGLLAIVNNLGEIDARDINSIKIGEDLVLRVGKFGPYLESTVPTLDPKTGEIIESARANVPEDLAPDELTPAKARELMETAAPEERVLGVEEATGRTIVAKNGRYGPYVTEVIPELTEEEIANQPVEYYKNGKPKPAKKPVKAKPRTGSLFKSMTVDSVTLDEALQLMSLPRVLGADAEGNEITVQNGRFGPYLKKGSDSRSIGSEEEIFTITLETALGIYSQPKQRGARAAVPPLAEFGDDPVSGKKIVVKEGRFGPYITDGVTNITVPRGTDVEELTHEIAVGLLADKRERGPATRTAKAPAKRKVAARK</sequence>
<feature type="site" description="Interaction with DNA" evidence="8">
    <location>
        <position position="162"/>
    </location>
</feature>
<feature type="domain" description="Toprim" evidence="10">
    <location>
        <begin position="13"/>
        <end position="136"/>
    </location>
</feature>
<dbReference type="EC" id="5.6.2.1" evidence="8"/>
<evidence type="ECO:0000256" key="5">
    <source>
        <dbReference type="ARBA" id="ARBA00023029"/>
    </source>
</evidence>
<evidence type="ECO:0000256" key="2">
    <source>
        <dbReference type="ARBA" id="ARBA00009446"/>
    </source>
</evidence>
<feature type="site" description="Interaction with DNA" evidence="8">
    <location>
        <position position="165"/>
    </location>
</feature>
<dbReference type="InterPro" id="IPR025589">
    <property type="entry name" value="Toprim_C_rpt"/>
</dbReference>
<keyword evidence="13" id="KW-1185">Reference proteome</keyword>
<dbReference type="SMART" id="SM00436">
    <property type="entry name" value="TOP1Bc"/>
    <property type="match status" value="1"/>
</dbReference>
<dbReference type="Gene3D" id="1.10.460.10">
    <property type="entry name" value="Topoisomerase I, domain 2"/>
    <property type="match status" value="1"/>
</dbReference>
<dbReference type="Pfam" id="PF13368">
    <property type="entry name" value="Toprim_C_rpt"/>
    <property type="match status" value="3"/>
</dbReference>
<dbReference type="InterPro" id="IPR000380">
    <property type="entry name" value="Topo_IA"/>
</dbReference>
<dbReference type="GO" id="GO:0006265">
    <property type="term" value="P:DNA topological change"/>
    <property type="evidence" value="ECO:0007669"/>
    <property type="project" value="UniProtKB-UniRule"/>
</dbReference>